<dbReference type="PANTHER" id="PTHR23278:SF19">
    <property type="entry name" value="OBSCURIN"/>
    <property type="match status" value="1"/>
</dbReference>
<dbReference type="InterPro" id="IPR003599">
    <property type="entry name" value="Ig_sub"/>
</dbReference>
<dbReference type="InterPro" id="IPR003598">
    <property type="entry name" value="Ig_sub2"/>
</dbReference>
<reference evidence="4" key="1">
    <citation type="submission" date="2025-08" db="UniProtKB">
        <authorList>
            <consortium name="RefSeq"/>
        </authorList>
    </citation>
    <scope>IDENTIFICATION</scope>
    <source>
        <tissue evidence="4">Whole organism</tissue>
    </source>
</reference>
<dbReference type="Gene3D" id="2.60.40.10">
    <property type="entry name" value="Immunoglobulins"/>
    <property type="match status" value="2"/>
</dbReference>
<feature type="domain" description="Ig-like" evidence="2">
    <location>
        <begin position="586"/>
        <end position="686"/>
    </location>
</feature>
<feature type="region of interest" description="Disordered" evidence="1">
    <location>
        <begin position="290"/>
        <end position="345"/>
    </location>
</feature>
<name>A0A8B7PHG6_HYAAZ</name>
<dbReference type="PANTHER" id="PTHR23278">
    <property type="entry name" value="SIDESTEP PROTEIN"/>
    <property type="match status" value="1"/>
</dbReference>
<dbReference type="InterPro" id="IPR036179">
    <property type="entry name" value="Ig-like_dom_sf"/>
</dbReference>
<dbReference type="InterPro" id="IPR013783">
    <property type="entry name" value="Ig-like_fold"/>
</dbReference>
<gene>
    <name evidence="4" type="primary">LOC108681119</name>
</gene>
<proteinExistence type="predicted"/>
<dbReference type="SUPFAM" id="SSF48726">
    <property type="entry name" value="Immunoglobulin"/>
    <property type="match status" value="2"/>
</dbReference>
<dbReference type="GeneID" id="108681119"/>
<dbReference type="RefSeq" id="XP_018025599.2">
    <property type="nucleotide sequence ID" value="XM_018170110.2"/>
</dbReference>
<evidence type="ECO:0000313" key="4">
    <source>
        <dbReference type="RefSeq" id="XP_018025599.2"/>
    </source>
</evidence>
<keyword evidence="3" id="KW-1185">Reference proteome</keyword>
<evidence type="ECO:0000313" key="3">
    <source>
        <dbReference type="Proteomes" id="UP000694843"/>
    </source>
</evidence>
<dbReference type="PROSITE" id="PS50835">
    <property type="entry name" value="IG_LIKE"/>
    <property type="match status" value="2"/>
</dbReference>
<dbReference type="SMART" id="SM00409">
    <property type="entry name" value="IG"/>
    <property type="match status" value="2"/>
</dbReference>
<feature type="compositionally biased region" description="Polar residues" evidence="1">
    <location>
        <begin position="324"/>
        <end position="335"/>
    </location>
</feature>
<dbReference type="KEGG" id="hazt:108681119"/>
<dbReference type="OrthoDB" id="6366333at2759"/>
<evidence type="ECO:0000259" key="2">
    <source>
        <dbReference type="PROSITE" id="PS50835"/>
    </source>
</evidence>
<sequence>MNAIFDGEKWTLENSEEYAPQLLQKYLPLRVLVVNGPLASHSQCPPGGRVVRSSGVGAAVPVQVFGVRHAWPLIVNRWPTETLLSSLCHDGREDKEVEGSKEQRLLFQHYQHHHPGDNLPSSLRNFKSKTPNSDSEISWSDDVSASERISLAEEGQTLVIKYVQEDDQAEYRCTVHFKISPAVTLRMQLTVVERILDVRVQDVSGGPVGGSVGPFSEGHRLLLTCSAHFAGRLKSLEWLLEGYPLPSSWRSPDEGTAVTHLDLTLNSSHDHSDLVCRLTTTDINPYYPPTPPFVDAGEALHPIPQDTENNKENSLADTIKKSESTLSTPAQSNVHPASPRTKMDGADDVASSFLMTNFPSQEVVPHSSQLNGLASRISRELQHLRIMEKNYTTSDNLYTATNSPLDHRTCYHNFSTGSRGSVGNNTLTTRRKLRDQRNTVEEPATSSKVLHAMTGRRHRKNLIAREADSLAMESHFAEVHKPSDEVPVMQATPVMPEIPVIQGDPVMQFGHAGYTREDLKEDNRDVSSTFEPHEFLARHIGRGEDLKQLKHLTKNVQLRNSDANVPQWRETTVTDVSILILMYSVPKARLSVLDTGSQGHTITHAGGASVMVKEGGEIVFKCAARSRPPPYNITFLINGKVSGNTRGARDTLRLSSVTRRDAGLYTCLASNTEGDGHSNAIMLRVTCESYFIHMAQSLQRHHAARYL</sequence>
<dbReference type="AlphaFoldDB" id="A0A8B7PHG6"/>
<dbReference type="SMART" id="SM00408">
    <property type="entry name" value="IGc2"/>
    <property type="match status" value="2"/>
</dbReference>
<dbReference type="Proteomes" id="UP000694843">
    <property type="component" value="Unplaced"/>
</dbReference>
<dbReference type="Pfam" id="PF13927">
    <property type="entry name" value="Ig_3"/>
    <property type="match status" value="1"/>
</dbReference>
<accession>A0A8B7PHG6</accession>
<feature type="domain" description="Ig-like" evidence="2">
    <location>
        <begin position="79"/>
        <end position="190"/>
    </location>
</feature>
<evidence type="ECO:0000256" key="1">
    <source>
        <dbReference type="SAM" id="MobiDB-lite"/>
    </source>
</evidence>
<protein>
    <submittedName>
        <fullName evidence="4">Uncharacterized protein LOC108681119</fullName>
    </submittedName>
</protein>
<organism evidence="3 4">
    <name type="scientific">Hyalella azteca</name>
    <name type="common">Amphipod</name>
    <dbReference type="NCBI Taxonomy" id="294128"/>
    <lineage>
        <taxon>Eukaryota</taxon>
        <taxon>Metazoa</taxon>
        <taxon>Ecdysozoa</taxon>
        <taxon>Arthropoda</taxon>
        <taxon>Crustacea</taxon>
        <taxon>Multicrustacea</taxon>
        <taxon>Malacostraca</taxon>
        <taxon>Eumalacostraca</taxon>
        <taxon>Peracarida</taxon>
        <taxon>Amphipoda</taxon>
        <taxon>Senticaudata</taxon>
        <taxon>Talitrida</taxon>
        <taxon>Talitroidea</taxon>
        <taxon>Hyalellidae</taxon>
        <taxon>Hyalella</taxon>
    </lineage>
</organism>
<dbReference type="InterPro" id="IPR007110">
    <property type="entry name" value="Ig-like_dom"/>
</dbReference>